<dbReference type="Pfam" id="PF07887">
    <property type="entry name" value="Calmodulin_bind"/>
    <property type="match status" value="1"/>
</dbReference>
<dbReference type="AlphaFoldDB" id="A0AAP0AUV5"/>
<dbReference type="GO" id="GO:0005516">
    <property type="term" value="F:calmodulin binding"/>
    <property type="evidence" value="ECO:0007669"/>
    <property type="project" value="InterPro"/>
</dbReference>
<evidence type="ECO:0000259" key="9">
    <source>
        <dbReference type="Pfam" id="PF20451"/>
    </source>
</evidence>
<dbReference type="InterPro" id="IPR046829">
    <property type="entry name" value="Calmod_bind_C"/>
</dbReference>
<dbReference type="GO" id="GO:0003700">
    <property type="term" value="F:DNA-binding transcription factor activity"/>
    <property type="evidence" value="ECO:0007669"/>
    <property type="project" value="TreeGrafter"/>
</dbReference>
<dbReference type="InterPro" id="IPR012416">
    <property type="entry name" value="CBP60"/>
</dbReference>
<evidence type="ECO:0000256" key="2">
    <source>
        <dbReference type="ARBA" id="ARBA00007214"/>
    </source>
</evidence>
<organism evidence="11 12">
    <name type="scientific">Platanthera zijinensis</name>
    <dbReference type="NCBI Taxonomy" id="2320716"/>
    <lineage>
        <taxon>Eukaryota</taxon>
        <taxon>Viridiplantae</taxon>
        <taxon>Streptophyta</taxon>
        <taxon>Embryophyta</taxon>
        <taxon>Tracheophyta</taxon>
        <taxon>Spermatophyta</taxon>
        <taxon>Magnoliopsida</taxon>
        <taxon>Liliopsida</taxon>
        <taxon>Asparagales</taxon>
        <taxon>Orchidaceae</taxon>
        <taxon>Orchidoideae</taxon>
        <taxon>Orchideae</taxon>
        <taxon>Orchidinae</taxon>
        <taxon>Platanthera</taxon>
    </lineage>
</organism>
<evidence type="ECO:0000256" key="5">
    <source>
        <dbReference type="ARBA" id="ARBA00023159"/>
    </source>
</evidence>
<dbReference type="PANTHER" id="PTHR31713">
    <property type="entry name" value="OS02G0177800 PROTEIN"/>
    <property type="match status" value="1"/>
</dbReference>
<evidence type="ECO:0000256" key="7">
    <source>
        <dbReference type="ARBA" id="ARBA00023242"/>
    </source>
</evidence>
<dbReference type="InterPro" id="IPR046830">
    <property type="entry name" value="Calmod_bind_M"/>
</dbReference>
<evidence type="ECO:0000256" key="1">
    <source>
        <dbReference type="ARBA" id="ARBA00004123"/>
    </source>
</evidence>
<evidence type="ECO:0000259" key="10">
    <source>
        <dbReference type="Pfam" id="PF20452"/>
    </source>
</evidence>
<feature type="domain" description="Calmodulin binding protein central" evidence="9">
    <location>
        <begin position="249"/>
        <end position="314"/>
    </location>
</feature>
<dbReference type="Pfam" id="PF20452">
    <property type="entry name" value="Calmod_bind_C"/>
    <property type="match status" value="1"/>
</dbReference>
<dbReference type="InterPro" id="IPR046831">
    <property type="entry name" value="Calmodulin_bind_N"/>
</dbReference>
<feature type="domain" description="Calmodulin binding protein C-terminal" evidence="10">
    <location>
        <begin position="319"/>
        <end position="378"/>
    </location>
</feature>
<sequence>MVLKRILGQGVEEEWDGSSAPSESKRSRLVFAGMREFMGAQCMQRHLSKLEPFLRRVVQEEVQNALNHHVRSAPSRLPTTTLSQPTITKHYQLLFHNTLPHTIYTGSRIEAEGGVPVQIMIVDSCSKSIISSGPLASTKIEILALDGDFGGENEWSEKYFVDNIVRERDGKRPLLTGELTISLNKGVGHVNDATFTDNSSWLRSRKFRLGARVCPSKLMEGRVREAVTEAFLVKDHRGESYRKHHPPSLNDEVWRLEKVGKDGAFHKRLAENKIYTVQDFLRKLIMDPSKLRCLLGNGMSNKIWEATVEHARESVMDDKLYSYCRGHGVLLIFNSIFQLIGAIIDRLYHPVDEMTASQKITVNKLKEVAYRNQNDITELKLPAIDAAISLPVSSWSEPQLPDITGTLQEEPNTHQLSLQQQSESHESCHGLLEDLNQLKDIFDMQQSPHPVQRFNSCNNYSFSGREFFEQEYVGYNSDFELLTSSPMPPPLCDHGKVPCQTSDDVSVHHVSRSPHEDTSSRIGSSGWVKLMAVLKWMSISRQLAARRAAVAANMSMITENGYPTLRTMYTNEATPGW</sequence>
<comment type="caution">
    <text evidence="11">The sequence shown here is derived from an EMBL/GenBank/DDBJ whole genome shotgun (WGS) entry which is preliminary data.</text>
</comment>
<keyword evidence="3" id="KW-0805">Transcription regulation</keyword>
<evidence type="ECO:0000256" key="4">
    <source>
        <dbReference type="ARBA" id="ARBA00023125"/>
    </source>
</evidence>
<keyword evidence="5" id="KW-0010">Activator</keyword>
<evidence type="ECO:0008006" key="13">
    <source>
        <dbReference type="Google" id="ProtNLM"/>
    </source>
</evidence>
<keyword evidence="7" id="KW-0539">Nucleus</keyword>
<dbReference type="GO" id="GO:0005634">
    <property type="term" value="C:nucleus"/>
    <property type="evidence" value="ECO:0007669"/>
    <property type="project" value="UniProtKB-SubCell"/>
</dbReference>
<keyword evidence="4" id="KW-0238">DNA-binding</keyword>
<accession>A0AAP0AUV5</accession>
<evidence type="ECO:0000313" key="11">
    <source>
        <dbReference type="EMBL" id="KAK8916196.1"/>
    </source>
</evidence>
<dbReference type="GO" id="GO:0080142">
    <property type="term" value="P:regulation of salicylic acid biosynthetic process"/>
    <property type="evidence" value="ECO:0007669"/>
    <property type="project" value="TreeGrafter"/>
</dbReference>
<evidence type="ECO:0000256" key="6">
    <source>
        <dbReference type="ARBA" id="ARBA00023163"/>
    </source>
</evidence>
<feature type="domain" description="Calmodulin binding protein-like N-terminal" evidence="8">
    <location>
        <begin position="91"/>
        <end position="236"/>
    </location>
</feature>
<evidence type="ECO:0000259" key="8">
    <source>
        <dbReference type="Pfam" id="PF07887"/>
    </source>
</evidence>
<dbReference type="GO" id="GO:0043565">
    <property type="term" value="F:sequence-specific DNA binding"/>
    <property type="evidence" value="ECO:0007669"/>
    <property type="project" value="TreeGrafter"/>
</dbReference>
<reference evidence="11 12" key="1">
    <citation type="journal article" date="2022" name="Nat. Plants">
        <title>Genomes of leafy and leafless Platanthera orchids illuminate the evolution of mycoheterotrophy.</title>
        <authorList>
            <person name="Li M.H."/>
            <person name="Liu K.W."/>
            <person name="Li Z."/>
            <person name="Lu H.C."/>
            <person name="Ye Q.L."/>
            <person name="Zhang D."/>
            <person name="Wang J.Y."/>
            <person name="Li Y.F."/>
            <person name="Zhong Z.M."/>
            <person name="Liu X."/>
            <person name="Yu X."/>
            <person name="Liu D.K."/>
            <person name="Tu X.D."/>
            <person name="Liu B."/>
            <person name="Hao Y."/>
            <person name="Liao X.Y."/>
            <person name="Jiang Y.T."/>
            <person name="Sun W.H."/>
            <person name="Chen J."/>
            <person name="Chen Y.Q."/>
            <person name="Ai Y."/>
            <person name="Zhai J.W."/>
            <person name="Wu S.S."/>
            <person name="Zhou Z."/>
            <person name="Hsiao Y.Y."/>
            <person name="Wu W.L."/>
            <person name="Chen Y.Y."/>
            <person name="Lin Y.F."/>
            <person name="Hsu J.L."/>
            <person name="Li C.Y."/>
            <person name="Wang Z.W."/>
            <person name="Zhao X."/>
            <person name="Zhong W.Y."/>
            <person name="Ma X.K."/>
            <person name="Ma L."/>
            <person name="Huang J."/>
            <person name="Chen G.Z."/>
            <person name="Huang M.Z."/>
            <person name="Huang L."/>
            <person name="Peng D.H."/>
            <person name="Luo Y.B."/>
            <person name="Zou S.Q."/>
            <person name="Chen S.P."/>
            <person name="Lan S."/>
            <person name="Tsai W.C."/>
            <person name="Van de Peer Y."/>
            <person name="Liu Z.J."/>
        </authorList>
    </citation>
    <scope>NUCLEOTIDE SEQUENCE [LARGE SCALE GENOMIC DNA]</scope>
    <source>
        <strain evidence="11">Lor287</strain>
    </source>
</reference>
<keyword evidence="12" id="KW-1185">Reference proteome</keyword>
<dbReference type="Proteomes" id="UP001418222">
    <property type="component" value="Unassembled WGS sequence"/>
</dbReference>
<proteinExistence type="inferred from homology"/>
<protein>
    <recommendedName>
        <fullName evidence="13">Calmodulin-binding protein</fullName>
    </recommendedName>
</protein>
<dbReference type="EMBL" id="JBBWWQ010000020">
    <property type="protein sequence ID" value="KAK8916196.1"/>
    <property type="molecule type" value="Genomic_DNA"/>
</dbReference>
<evidence type="ECO:0000313" key="12">
    <source>
        <dbReference type="Proteomes" id="UP001418222"/>
    </source>
</evidence>
<gene>
    <name evidence="11" type="ORF">KSP39_PZI023255</name>
</gene>
<dbReference type="PANTHER" id="PTHR31713:SF43">
    <property type="entry name" value="CALMODULIN-BINDING PROTEIN 60 G"/>
    <property type="match status" value="1"/>
</dbReference>
<comment type="subcellular location">
    <subcellularLocation>
        <location evidence="1">Nucleus</location>
    </subcellularLocation>
</comment>
<name>A0AAP0AUV5_9ASPA</name>
<dbReference type="Pfam" id="PF20451">
    <property type="entry name" value="Calmod_bind_M"/>
    <property type="match status" value="1"/>
</dbReference>
<comment type="similarity">
    <text evidence="2">Belongs to the plant ACBP60 protein family.</text>
</comment>
<keyword evidence="6" id="KW-0804">Transcription</keyword>
<evidence type="ECO:0000256" key="3">
    <source>
        <dbReference type="ARBA" id="ARBA00023015"/>
    </source>
</evidence>